<keyword evidence="5 6" id="KW-0326">Glycosidase</keyword>
<feature type="binding site" evidence="9">
    <location>
        <position position="159"/>
    </location>
    <ligand>
        <name>Zn(2+)</name>
        <dbReference type="ChEBI" id="CHEBI:29105"/>
    </ligand>
</feature>
<evidence type="ECO:0000256" key="3">
    <source>
        <dbReference type="ARBA" id="ARBA00012756"/>
    </source>
</evidence>
<evidence type="ECO:0000256" key="4">
    <source>
        <dbReference type="ARBA" id="ARBA00022801"/>
    </source>
</evidence>
<dbReference type="PANTHER" id="PTHR36447">
    <property type="entry name" value="BETA-GALACTOSIDASE GANA"/>
    <property type="match status" value="1"/>
</dbReference>
<dbReference type="InterPro" id="IPR017853">
    <property type="entry name" value="GH"/>
</dbReference>
<evidence type="ECO:0000313" key="12">
    <source>
        <dbReference type="EMBL" id="KRM88869.1"/>
    </source>
</evidence>
<evidence type="ECO:0000256" key="8">
    <source>
        <dbReference type="PIRSR" id="PIRSR001084-2"/>
    </source>
</evidence>
<reference evidence="12 13" key="1">
    <citation type="journal article" date="2015" name="Genome Announc.">
        <title>Expanding the biotechnology potential of lactobacilli through comparative genomics of 213 strains and associated genera.</title>
        <authorList>
            <person name="Sun Z."/>
            <person name="Harris H.M."/>
            <person name="McCann A."/>
            <person name="Guo C."/>
            <person name="Argimon S."/>
            <person name="Zhang W."/>
            <person name="Yang X."/>
            <person name="Jeffery I.B."/>
            <person name="Cooney J.C."/>
            <person name="Kagawa T.F."/>
            <person name="Liu W."/>
            <person name="Song Y."/>
            <person name="Salvetti E."/>
            <person name="Wrobel A."/>
            <person name="Rasinkangas P."/>
            <person name="Parkhill J."/>
            <person name="Rea M.C."/>
            <person name="O'Sullivan O."/>
            <person name="Ritari J."/>
            <person name="Douillard F.P."/>
            <person name="Paul Ross R."/>
            <person name="Yang R."/>
            <person name="Briner A.E."/>
            <person name="Felis G.E."/>
            <person name="de Vos W.M."/>
            <person name="Barrangou R."/>
            <person name="Klaenhammer T.R."/>
            <person name="Caufield P.W."/>
            <person name="Cui Y."/>
            <person name="Zhang H."/>
            <person name="O'Toole P.W."/>
        </authorList>
    </citation>
    <scope>NUCLEOTIDE SEQUENCE [LARGE SCALE GENOMIC DNA]</scope>
    <source>
        <strain evidence="12 13">DSM 20605</strain>
    </source>
</reference>
<comment type="catalytic activity">
    <reaction evidence="1 6">
        <text>Hydrolysis of terminal non-reducing beta-D-galactose residues in beta-D-galactosides.</text>
        <dbReference type="EC" id="3.2.1.23"/>
    </reaction>
</comment>
<protein>
    <recommendedName>
        <fullName evidence="3 6">Beta-galactosidase</fullName>
        <shortName evidence="6">Beta-gal</shortName>
        <ecNumber evidence="3 6">3.2.1.23</ecNumber>
    </recommendedName>
</protein>
<dbReference type="Proteomes" id="UP000051576">
    <property type="component" value="Unassembled WGS sequence"/>
</dbReference>
<comment type="caution">
    <text evidence="12">The sequence shown here is derived from an EMBL/GenBank/DDBJ whole genome shotgun (WGS) entry which is preliminary data.</text>
</comment>
<dbReference type="SUPFAM" id="SSF51445">
    <property type="entry name" value="(Trans)glycosidases"/>
    <property type="match status" value="1"/>
</dbReference>
<dbReference type="GO" id="GO:0005975">
    <property type="term" value="P:carbohydrate metabolic process"/>
    <property type="evidence" value="ECO:0007669"/>
    <property type="project" value="InterPro"/>
</dbReference>
<evidence type="ECO:0000256" key="2">
    <source>
        <dbReference type="ARBA" id="ARBA00005940"/>
    </source>
</evidence>
<dbReference type="CDD" id="cd03143">
    <property type="entry name" value="A4_beta-galactosidase_middle_domain"/>
    <property type="match status" value="1"/>
</dbReference>
<dbReference type="EMBL" id="AYYX01000019">
    <property type="protein sequence ID" value="KRM88869.1"/>
    <property type="molecule type" value="Genomic_DNA"/>
</dbReference>
<dbReference type="InterPro" id="IPR003476">
    <property type="entry name" value="Glyco_hydro_42"/>
</dbReference>
<dbReference type="GO" id="GO:0046872">
    <property type="term" value="F:metal ion binding"/>
    <property type="evidence" value="ECO:0007669"/>
    <property type="project" value="UniProtKB-KW"/>
</dbReference>
<keyword evidence="13" id="KW-1185">Reference proteome</keyword>
<evidence type="ECO:0000256" key="7">
    <source>
        <dbReference type="PIRSR" id="PIRSR001084-1"/>
    </source>
</evidence>
<gene>
    <name evidence="12" type="ORF">FD21_GL000657</name>
</gene>
<organism evidence="12 13">
    <name type="scientific">Liquorilactobacillus vini DSM 20605</name>
    <dbReference type="NCBI Taxonomy" id="1133569"/>
    <lineage>
        <taxon>Bacteria</taxon>
        <taxon>Bacillati</taxon>
        <taxon>Bacillota</taxon>
        <taxon>Bacilli</taxon>
        <taxon>Lactobacillales</taxon>
        <taxon>Lactobacillaceae</taxon>
        <taxon>Liquorilactobacillus</taxon>
    </lineage>
</organism>
<dbReference type="SUPFAM" id="SSF52317">
    <property type="entry name" value="Class I glutamine amidotransferase-like"/>
    <property type="match status" value="1"/>
</dbReference>
<dbReference type="PIRSF" id="PIRSF001084">
    <property type="entry name" value="B-galactosidase"/>
    <property type="match status" value="1"/>
</dbReference>
<evidence type="ECO:0000259" key="11">
    <source>
        <dbReference type="Pfam" id="PF08532"/>
    </source>
</evidence>
<feature type="binding site" evidence="8">
    <location>
        <position position="317"/>
    </location>
    <ligand>
        <name>substrate</name>
    </ligand>
</feature>
<evidence type="ECO:0000256" key="6">
    <source>
        <dbReference type="PIRNR" id="PIRNR001084"/>
    </source>
</evidence>
<feature type="active site" description="Proton donor" evidence="7">
    <location>
        <position position="149"/>
    </location>
</feature>
<dbReference type="Gene3D" id="3.40.50.880">
    <property type="match status" value="1"/>
</dbReference>
<feature type="active site" description="Nucleophile" evidence="7">
    <location>
        <position position="309"/>
    </location>
</feature>
<keyword evidence="4 6" id="KW-0378">Hydrolase</keyword>
<dbReference type="GO" id="GO:0009341">
    <property type="term" value="C:beta-galactosidase complex"/>
    <property type="evidence" value="ECO:0007669"/>
    <property type="project" value="InterPro"/>
</dbReference>
<dbReference type="EC" id="3.2.1.23" evidence="3 6"/>
<dbReference type="OrthoDB" id="9800974at2"/>
<dbReference type="PANTHER" id="PTHR36447:SF1">
    <property type="entry name" value="BETA-GALACTOSIDASE GANA"/>
    <property type="match status" value="1"/>
</dbReference>
<dbReference type="InterPro" id="IPR013780">
    <property type="entry name" value="Glyco_hydro_b"/>
</dbReference>
<comment type="similarity">
    <text evidence="2 6">Belongs to the glycosyl hydrolase 42 family.</text>
</comment>
<keyword evidence="9" id="KW-0862">Zinc</keyword>
<dbReference type="eggNOG" id="COG1874">
    <property type="taxonomic scope" value="Bacteria"/>
</dbReference>
<dbReference type="STRING" id="1133569.FD21_GL000657"/>
<feature type="binding site" evidence="9">
    <location>
        <position position="154"/>
    </location>
    <ligand>
        <name>Zn(2+)</name>
        <dbReference type="ChEBI" id="CHEBI:29105"/>
    </ligand>
</feature>
<evidence type="ECO:0000256" key="9">
    <source>
        <dbReference type="PIRSR" id="PIRSR001084-3"/>
    </source>
</evidence>
<dbReference type="Gene3D" id="2.60.40.1180">
    <property type="entry name" value="Golgi alpha-mannosidase II"/>
    <property type="match status" value="1"/>
</dbReference>
<dbReference type="Pfam" id="PF08532">
    <property type="entry name" value="Glyco_hydro_42M"/>
    <property type="match status" value="1"/>
</dbReference>
<evidence type="ECO:0000256" key="1">
    <source>
        <dbReference type="ARBA" id="ARBA00001412"/>
    </source>
</evidence>
<accession>A0A0R2CBW2</accession>
<dbReference type="InterPro" id="IPR029062">
    <property type="entry name" value="Class_I_gatase-like"/>
</dbReference>
<dbReference type="Pfam" id="PF02449">
    <property type="entry name" value="Glyco_hydro_42"/>
    <property type="match status" value="1"/>
</dbReference>
<evidence type="ECO:0000313" key="13">
    <source>
        <dbReference type="Proteomes" id="UP000051576"/>
    </source>
</evidence>
<dbReference type="PATRIC" id="fig|1133569.4.peg.709"/>
<dbReference type="GO" id="GO:0004565">
    <property type="term" value="F:beta-galactosidase activity"/>
    <property type="evidence" value="ECO:0007669"/>
    <property type="project" value="UniProtKB-EC"/>
</dbReference>
<dbReference type="AlphaFoldDB" id="A0A0R2CBW2"/>
<dbReference type="RefSeq" id="WP_010581384.1">
    <property type="nucleotide sequence ID" value="NZ_AHYZ01000183.1"/>
</dbReference>
<dbReference type="Gene3D" id="3.20.20.80">
    <property type="entry name" value="Glycosidases"/>
    <property type="match status" value="1"/>
</dbReference>
<evidence type="ECO:0000256" key="5">
    <source>
        <dbReference type="ARBA" id="ARBA00023295"/>
    </source>
</evidence>
<dbReference type="InterPro" id="IPR013529">
    <property type="entry name" value="Glyco_hydro_42_N"/>
</dbReference>
<name>A0A0R2CBW2_9LACO</name>
<feature type="domain" description="Beta-galactosidase trimerisation" evidence="11">
    <location>
        <begin position="400"/>
        <end position="599"/>
    </location>
</feature>
<feature type="binding site" evidence="9">
    <location>
        <position position="114"/>
    </location>
    <ligand>
        <name>Zn(2+)</name>
        <dbReference type="ChEBI" id="CHEBI:29105"/>
    </ligand>
</feature>
<evidence type="ECO:0000259" key="10">
    <source>
        <dbReference type="Pfam" id="PF02449"/>
    </source>
</evidence>
<sequence>MKALLDDLLYGGDYNPEQWPTKTWDQDLTFFQTAHINSITINVFSWALLQPNEKYYDFSTLDQIIKKYAAADFKIVLATSTAAMPAWMFKKYPDVARVDYQGRRHVFGQRHNFCPNSPNYQRLSQKLVEQLAQRYAKNPAVVVWHVNNEYGGYCYCQNCQRAFRQWLKTKYQTTGRLNQAWNLNFWGHTIYNWDEIVVPNELGDAFGPENTVTAVGGLSLDYQRFQSESLLKLFINEKKIIEKINSQVLITTNFHGTPNPDLDYHQWAKHQDVIAYDSYPAYDTPAYQTAFLYDLMRGLKNNQSFMLMESTPSQVNWQAYSPLKRPGQLAAQELQAVAHGADTVQYFQLRQSLGAQEKFHGAVISHANTDQTRVFKEVSHLGQDLKKITPNILHAQSKNQIAIIFDWQSWWACQHIAGITQDLDYQKAVLTYYQAFYQQHLPVDVIGVNTDFSQYKLIMAPVLHLVSGKLAQKITDYVTDGGHFLTTYFSGLVNETDQVYSGGYPGPLQKVLGIWVEETDALLPKHNCPIKFTAGPKINGSLVCDLIHLRQASSLANYAAEFYQGTPAITENHYGQGTSWYVGSQLDAAGITYLIEYLKQKVPTLVPLAVAAKELDITVRYQAKQKYFFILNLSESVQKLPQKFLDGNFKDLLSGKVMTDAALPAWKTLILQQFN</sequence>
<feature type="binding site" evidence="9">
    <location>
        <position position="156"/>
    </location>
    <ligand>
        <name>Zn(2+)</name>
        <dbReference type="ChEBI" id="CHEBI:29105"/>
    </ligand>
</feature>
<dbReference type="InterPro" id="IPR013738">
    <property type="entry name" value="Beta_galactosidase_Trimer"/>
</dbReference>
<feature type="domain" description="Glycoside hydrolase family 42 N-terminal" evidence="10">
    <location>
        <begin position="13"/>
        <end position="388"/>
    </location>
</feature>
<feature type="binding site" evidence="8">
    <location>
        <position position="110"/>
    </location>
    <ligand>
        <name>substrate</name>
    </ligand>
</feature>
<proteinExistence type="inferred from homology"/>
<feature type="binding site" evidence="8">
    <location>
        <position position="148"/>
    </location>
    <ligand>
        <name>substrate</name>
    </ligand>
</feature>
<keyword evidence="9" id="KW-0479">Metal-binding</keyword>